<dbReference type="AlphaFoldDB" id="A0A645CYQ7"/>
<evidence type="ECO:0000259" key="2">
    <source>
        <dbReference type="Pfam" id="PF23552"/>
    </source>
</evidence>
<name>A0A645CYQ7_9ZZZZ</name>
<comment type="caution">
    <text evidence="3">The sequence shown here is derived from an EMBL/GenBank/DDBJ whole genome shotgun (WGS) entry which is preliminary data.</text>
</comment>
<protein>
    <recommendedName>
        <fullName evidence="2">ParB C-terminal dimerisation domain-containing protein</fullName>
    </recommendedName>
</protein>
<feature type="region of interest" description="Disordered" evidence="1">
    <location>
        <begin position="1"/>
        <end position="23"/>
    </location>
</feature>
<reference evidence="3" key="1">
    <citation type="submission" date="2019-08" db="EMBL/GenBank/DDBJ databases">
        <authorList>
            <person name="Kucharzyk K."/>
            <person name="Murdoch R.W."/>
            <person name="Higgins S."/>
            <person name="Loffler F."/>
        </authorList>
    </citation>
    <scope>NUCLEOTIDE SEQUENCE</scope>
</reference>
<accession>A0A645CYQ7</accession>
<dbReference type="InterPro" id="IPR057240">
    <property type="entry name" value="ParB_dimer_C"/>
</dbReference>
<feature type="domain" description="ParB C-terminal dimerisation" evidence="2">
    <location>
        <begin position="19"/>
        <end position="65"/>
    </location>
</feature>
<proteinExistence type="predicted"/>
<feature type="compositionally biased region" description="Basic and acidic residues" evidence="1">
    <location>
        <begin position="14"/>
        <end position="23"/>
    </location>
</feature>
<dbReference type="Pfam" id="PF23552">
    <property type="entry name" value="ParB_C"/>
    <property type="match status" value="1"/>
</dbReference>
<sequence>MLAEKKPDKKAKKEKPTRSADLTRLEESFREALGTRVSLAGNNSRGKIVIEYYSREDLERVYDRMTGRD</sequence>
<evidence type="ECO:0000256" key="1">
    <source>
        <dbReference type="SAM" id="MobiDB-lite"/>
    </source>
</evidence>
<gene>
    <name evidence="3" type="ORF">SDC9_129107</name>
</gene>
<organism evidence="3">
    <name type="scientific">bioreactor metagenome</name>
    <dbReference type="NCBI Taxonomy" id="1076179"/>
    <lineage>
        <taxon>unclassified sequences</taxon>
        <taxon>metagenomes</taxon>
        <taxon>ecological metagenomes</taxon>
    </lineage>
</organism>
<evidence type="ECO:0000313" key="3">
    <source>
        <dbReference type="EMBL" id="MPM82049.1"/>
    </source>
</evidence>
<dbReference type="EMBL" id="VSSQ01031239">
    <property type="protein sequence ID" value="MPM82049.1"/>
    <property type="molecule type" value="Genomic_DNA"/>
</dbReference>